<evidence type="ECO:0000313" key="2">
    <source>
        <dbReference type="Proteomes" id="UP000664073"/>
    </source>
</evidence>
<dbReference type="PROSITE" id="PS51257">
    <property type="entry name" value="PROKAR_LIPOPROTEIN"/>
    <property type="match status" value="1"/>
</dbReference>
<gene>
    <name evidence="1" type="ORF">J2D77_11750</name>
</gene>
<sequence length="58" mass="6230">MRRSKSLFPVGRGQGPDTPGVHYTLIGACCMDADERSSILLSGFVAADYGHVWASVMD</sequence>
<name>A0A939HMS5_9PROT</name>
<accession>A0A939HMS5</accession>
<dbReference type="AlphaFoldDB" id="A0A939HMS5"/>
<dbReference type="EMBL" id="JAFVMH010000006">
    <property type="protein sequence ID" value="MBO1325830.1"/>
    <property type="molecule type" value="Genomic_DNA"/>
</dbReference>
<reference evidence="1" key="1">
    <citation type="submission" date="2021-03" db="EMBL/GenBank/DDBJ databases">
        <title>The complete genome sequence of Acetobacter sp. TBRC 12339.</title>
        <authorList>
            <person name="Charoenyingcharoen P."/>
            <person name="Yukphan P."/>
        </authorList>
    </citation>
    <scope>NUCLEOTIDE SEQUENCE</scope>
    <source>
        <strain evidence="1">TBRC 12339</strain>
    </source>
</reference>
<keyword evidence="2" id="KW-1185">Reference proteome</keyword>
<dbReference type="RefSeq" id="WP_207846481.1">
    <property type="nucleotide sequence ID" value="NZ_JAFVMH010000006.1"/>
</dbReference>
<protein>
    <submittedName>
        <fullName evidence="1">Uncharacterized protein</fullName>
    </submittedName>
</protein>
<organism evidence="1 2">
    <name type="scientific">Acetobacter garciniae</name>
    <dbReference type="NCBI Taxonomy" id="2817435"/>
    <lineage>
        <taxon>Bacteria</taxon>
        <taxon>Pseudomonadati</taxon>
        <taxon>Pseudomonadota</taxon>
        <taxon>Alphaproteobacteria</taxon>
        <taxon>Acetobacterales</taxon>
        <taxon>Acetobacteraceae</taxon>
        <taxon>Acetobacter</taxon>
    </lineage>
</organism>
<dbReference type="Proteomes" id="UP000664073">
    <property type="component" value="Unassembled WGS sequence"/>
</dbReference>
<comment type="caution">
    <text evidence="1">The sequence shown here is derived from an EMBL/GenBank/DDBJ whole genome shotgun (WGS) entry which is preliminary data.</text>
</comment>
<proteinExistence type="predicted"/>
<evidence type="ECO:0000313" key="1">
    <source>
        <dbReference type="EMBL" id="MBO1325830.1"/>
    </source>
</evidence>